<dbReference type="PANTHER" id="PTHR14326">
    <property type="entry name" value="TARGETING PROTEIN FOR XKLP2"/>
    <property type="match status" value="1"/>
</dbReference>
<dbReference type="OrthoDB" id="1684416at2759"/>
<sequence>MEVYTFSARPLPLSTSMGVVGVPVKRTVAPTKPKPFNLLADQRVAIKAERRKQMIKADQKRWREAATFRARPNIVTFREPFRPRIENHASQVNFDQLKRTREALRAVMEQERLWEEKQMEKVAVAKLRREQVHKAQPIRCYRELEPKAEIQITVPQSPRFLH</sequence>
<evidence type="ECO:0000313" key="7">
    <source>
        <dbReference type="RefSeq" id="XP_012676522.2"/>
    </source>
</evidence>
<name>A0A6P3VN99_CLUHA</name>
<dbReference type="AlphaFoldDB" id="A0A6P3VN99"/>
<evidence type="ECO:0000256" key="2">
    <source>
        <dbReference type="ARBA" id="ARBA00005885"/>
    </source>
</evidence>
<dbReference type="PANTHER" id="PTHR14326:SF44">
    <property type="entry name" value="TARGETING PROTEIN FOR XKLP2"/>
    <property type="match status" value="1"/>
</dbReference>
<evidence type="ECO:0000259" key="5">
    <source>
        <dbReference type="Pfam" id="PF06886"/>
    </source>
</evidence>
<comment type="similarity">
    <text evidence="2">Belongs to the TPX2 family.</text>
</comment>
<evidence type="ECO:0000256" key="1">
    <source>
        <dbReference type="ARBA" id="ARBA00004245"/>
    </source>
</evidence>
<keyword evidence="3" id="KW-0963">Cytoplasm</keyword>
<organism evidence="6 7">
    <name type="scientific">Clupea harengus</name>
    <name type="common">Atlantic herring</name>
    <dbReference type="NCBI Taxonomy" id="7950"/>
    <lineage>
        <taxon>Eukaryota</taxon>
        <taxon>Metazoa</taxon>
        <taxon>Chordata</taxon>
        <taxon>Craniata</taxon>
        <taxon>Vertebrata</taxon>
        <taxon>Euteleostomi</taxon>
        <taxon>Actinopterygii</taxon>
        <taxon>Neopterygii</taxon>
        <taxon>Teleostei</taxon>
        <taxon>Clupei</taxon>
        <taxon>Clupeiformes</taxon>
        <taxon>Clupeoidei</taxon>
        <taxon>Clupeidae</taxon>
        <taxon>Clupea</taxon>
    </lineage>
</organism>
<proteinExistence type="inferred from homology"/>
<dbReference type="GO" id="GO:0005819">
    <property type="term" value="C:spindle"/>
    <property type="evidence" value="ECO:0007669"/>
    <property type="project" value="InterPro"/>
</dbReference>
<feature type="domain" description="TPX2 C-terminal" evidence="5">
    <location>
        <begin position="93"/>
        <end position="148"/>
    </location>
</feature>
<dbReference type="GeneID" id="105894552"/>
<dbReference type="Pfam" id="PF06886">
    <property type="entry name" value="TPX2"/>
    <property type="match status" value="1"/>
</dbReference>
<reference evidence="7" key="1">
    <citation type="submission" date="2025-08" db="UniProtKB">
        <authorList>
            <consortium name="RefSeq"/>
        </authorList>
    </citation>
    <scope>IDENTIFICATION</scope>
</reference>
<accession>A0A6P3VN99</accession>
<dbReference type="Proteomes" id="UP000515152">
    <property type="component" value="Chromosome 21"/>
</dbReference>
<comment type="subcellular location">
    <subcellularLocation>
        <location evidence="1">Cytoplasm</location>
        <location evidence="1">Cytoskeleton</location>
    </subcellularLocation>
</comment>
<evidence type="ECO:0000313" key="6">
    <source>
        <dbReference type="Proteomes" id="UP000515152"/>
    </source>
</evidence>
<evidence type="ECO:0000256" key="3">
    <source>
        <dbReference type="ARBA" id="ARBA00022490"/>
    </source>
</evidence>
<dbReference type="InterPro" id="IPR009675">
    <property type="entry name" value="TPX2_fam"/>
</dbReference>
<keyword evidence="6" id="KW-1185">Reference proteome</keyword>
<dbReference type="InterPro" id="IPR027329">
    <property type="entry name" value="TPX2_C"/>
</dbReference>
<dbReference type="GO" id="GO:0005874">
    <property type="term" value="C:microtubule"/>
    <property type="evidence" value="ECO:0007669"/>
    <property type="project" value="InterPro"/>
</dbReference>
<gene>
    <name evidence="7" type="primary">LOC105894552</name>
</gene>
<dbReference type="RefSeq" id="XP_012676522.2">
    <property type="nucleotide sequence ID" value="XM_012821068.2"/>
</dbReference>
<dbReference type="GO" id="GO:0060236">
    <property type="term" value="P:regulation of mitotic spindle organization"/>
    <property type="evidence" value="ECO:0007669"/>
    <property type="project" value="InterPro"/>
</dbReference>
<protein>
    <submittedName>
        <fullName evidence="7">Targeting protein for Xklp2-like</fullName>
    </submittedName>
</protein>
<dbReference type="KEGG" id="char:105894552"/>
<evidence type="ECO:0000256" key="4">
    <source>
        <dbReference type="ARBA" id="ARBA00023212"/>
    </source>
</evidence>
<keyword evidence="4" id="KW-0206">Cytoskeleton</keyword>